<reference evidence="4" key="1">
    <citation type="journal article" date="2019" name="Int. J. Syst. Evol. Microbiol.">
        <title>The Global Catalogue of Microorganisms (GCM) 10K type strain sequencing project: providing services to taxonomists for standard genome sequencing and annotation.</title>
        <authorList>
            <consortium name="The Broad Institute Genomics Platform"/>
            <consortium name="The Broad Institute Genome Sequencing Center for Infectious Disease"/>
            <person name="Wu L."/>
            <person name="Ma J."/>
        </authorList>
    </citation>
    <scope>NUCLEOTIDE SEQUENCE [LARGE SCALE GENOMIC DNA]</scope>
    <source>
        <strain evidence="4">JCM 17440</strain>
    </source>
</reference>
<dbReference type="InterPro" id="IPR015330">
    <property type="entry name" value="DNA_primase/pol_bifunc_N"/>
</dbReference>
<keyword evidence="4" id="KW-1185">Reference proteome</keyword>
<dbReference type="EMBL" id="BAABAS010000018">
    <property type="protein sequence ID" value="GAA4237624.1"/>
    <property type="molecule type" value="Genomic_DNA"/>
</dbReference>
<organism evidence="3 4">
    <name type="scientific">Actinomadura meridiana</name>
    <dbReference type="NCBI Taxonomy" id="559626"/>
    <lineage>
        <taxon>Bacteria</taxon>
        <taxon>Bacillati</taxon>
        <taxon>Actinomycetota</taxon>
        <taxon>Actinomycetes</taxon>
        <taxon>Streptosporangiales</taxon>
        <taxon>Thermomonosporaceae</taxon>
        <taxon>Actinomadura</taxon>
    </lineage>
</organism>
<dbReference type="Pfam" id="PF09250">
    <property type="entry name" value="Prim-Pol"/>
    <property type="match status" value="1"/>
</dbReference>
<sequence>MLTISQSGDLLTLADNGGQTDEPLKLTLIPFQNVEETVLDPDPVLASYGVRRGTGKWSKKPSVYGAFTEYSYGIETTIDTPGVKVIPYPIDEPVEALQVGVVCSLESGLVVIDVDDPEAYAESDLGDDLPLELAYTRRGQGGHIYLDYRHVPREKWPVQGPIQGGDIKSAGFVAAAGSLHYSGDRYGRADGDILVVTEEEVESVLKAKRQATGSSRPGAYRGDGHSDDDHLARSTYGWVFSGLDEAEVRELWQELADEIEDPSWPFTERDFQRHYRGAVRKYESSQVTEVSGSNLFTAAEPGDLRERLPETLLTRLDALTKPMGVPRCEVLDDPEAIAKKIKAENDPDRWSRDWKERVPEGAQAVFTRIASLRADGIKTSPHAEWLKAQDPTGEIREYLSNAEWVMAEVDGVYEVLRDRLLPEAEAEICVCGTKVVKRNFAGAAPDRCVHVGPRWSKAERLDAVFTAQMHLTSLARQASFGGPDEPEHRPQPLRRRLLRQPAPAGRSQAHVGQPVRGLASGAGGRGAHRQDPQGPLLPQGPRLADRPRPVRRRGRVPAPGQARPEHRRGRPGARPHTGGDPPRRAFRVRPGLVEAGGMKLALLTRYTGPMARRYVRMAPKYFGVRPGTYSAASCGWCGCWHVHEVGTPRYCSAKLAGVREAA</sequence>
<protein>
    <recommendedName>
        <fullName evidence="2">DNA primase/polymerase bifunctional N-terminal domain-containing protein</fullName>
    </recommendedName>
</protein>
<evidence type="ECO:0000313" key="4">
    <source>
        <dbReference type="Proteomes" id="UP001501710"/>
    </source>
</evidence>
<evidence type="ECO:0000256" key="1">
    <source>
        <dbReference type="SAM" id="MobiDB-lite"/>
    </source>
</evidence>
<feature type="compositionally biased region" description="Low complexity" evidence="1">
    <location>
        <begin position="532"/>
        <end position="541"/>
    </location>
</feature>
<feature type="domain" description="DNA primase/polymerase bifunctional N-terminal" evidence="2">
    <location>
        <begin position="96"/>
        <end position="191"/>
    </location>
</feature>
<dbReference type="Proteomes" id="UP001501710">
    <property type="component" value="Unassembled WGS sequence"/>
</dbReference>
<dbReference type="RefSeq" id="WP_344900762.1">
    <property type="nucleotide sequence ID" value="NZ_BAABAS010000018.1"/>
</dbReference>
<dbReference type="SUPFAM" id="SSF56747">
    <property type="entry name" value="Prim-pol domain"/>
    <property type="match status" value="1"/>
</dbReference>
<accession>A0ABP8CCY9</accession>
<feature type="region of interest" description="Disordered" evidence="1">
    <location>
        <begin position="501"/>
        <end position="585"/>
    </location>
</feature>
<comment type="caution">
    <text evidence="3">The sequence shown here is derived from an EMBL/GenBank/DDBJ whole genome shotgun (WGS) entry which is preliminary data.</text>
</comment>
<gene>
    <name evidence="3" type="ORF">GCM10022254_50220</name>
</gene>
<name>A0ABP8CCY9_9ACTN</name>
<evidence type="ECO:0000313" key="3">
    <source>
        <dbReference type="EMBL" id="GAA4237624.1"/>
    </source>
</evidence>
<proteinExistence type="predicted"/>
<evidence type="ECO:0000259" key="2">
    <source>
        <dbReference type="Pfam" id="PF09250"/>
    </source>
</evidence>